<protein>
    <submittedName>
        <fullName evidence="2">Uncharacterized protein</fullName>
    </submittedName>
</protein>
<dbReference type="Proteomes" id="UP000265520">
    <property type="component" value="Unassembled WGS sequence"/>
</dbReference>
<evidence type="ECO:0000313" key="3">
    <source>
        <dbReference type="Proteomes" id="UP000265520"/>
    </source>
</evidence>
<keyword evidence="3" id="KW-1185">Reference proteome</keyword>
<comment type="caution">
    <text evidence="2">The sequence shown here is derived from an EMBL/GenBank/DDBJ whole genome shotgun (WGS) entry which is preliminary data.</text>
</comment>
<reference evidence="2 3" key="1">
    <citation type="journal article" date="2018" name="Front. Plant Sci.">
        <title>Red Clover (Trifolium pratense) and Zigzag Clover (T. medium) - A Picture of Genomic Similarities and Differences.</title>
        <authorList>
            <person name="Dluhosova J."/>
            <person name="Istvanek J."/>
            <person name="Nedelnik J."/>
            <person name="Repkova J."/>
        </authorList>
    </citation>
    <scope>NUCLEOTIDE SEQUENCE [LARGE SCALE GENOMIC DNA]</scope>
    <source>
        <strain evidence="3">cv. 10/8</strain>
        <tissue evidence="2">Leaf</tissue>
    </source>
</reference>
<proteinExistence type="predicted"/>
<dbReference type="AlphaFoldDB" id="A0A392TAH9"/>
<organism evidence="2 3">
    <name type="scientific">Trifolium medium</name>
    <dbReference type="NCBI Taxonomy" id="97028"/>
    <lineage>
        <taxon>Eukaryota</taxon>
        <taxon>Viridiplantae</taxon>
        <taxon>Streptophyta</taxon>
        <taxon>Embryophyta</taxon>
        <taxon>Tracheophyta</taxon>
        <taxon>Spermatophyta</taxon>
        <taxon>Magnoliopsida</taxon>
        <taxon>eudicotyledons</taxon>
        <taxon>Gunneridae</taxon>
        <taxon>Pentapetalae</taxon>
        <taxon>rosids</taxon>
        <taxon>fabids</taxon>
        <taxon>Fabales</taxon>
        <taxon>Fabaceae</taxon>
        <taxon>Papilionoideae</taxon>
        <taxon>50 kb inversion clade</taxon>
        <taxon>NPAAA clade</taxon>
        <taxon>Hologalegina</taxon>
        <taxon>IRL clade</taxon>
        <taxon>Trifolieae</taxon>
        <taxon>Trifolium</taxon>
    </lineage>
</organism>
<name>A0A392TAH9_9FABA</name>
<dbReference type="EMBL" id="LXQA010522390">
    <property type="protein sequence ID" value="MCI57025.1"/>
    <property type="molecule type" value="Genomic_DNA"/>
</dbReference>
<evidence type="ECO:0000256" key="1">
    <source>
        <dbReference type="SAM" id="MobiDB-lite"/>
    </source>
</evidence>
<sequence length="58" mass="6406">MILRDRGPRGRSSSSGEWRRLHRGGGESLLGEFLLVECLNGLFPCRGEFRGDVSCLLG</sequence>
<feature type="region of interest" description="Disordered" evidence="1">
    <location>
        <begin position="1"/>
        <end position="23"/>
    </location>
</feature>
<feature type="non-terminal residue" evidence="2">
    <location>
        <position position="58"/>
    </location>
</feature>
<accession>A0A392TAH9</accession>
<evidence type="ECO:0000313" key="2">
    <source>
        <dbReference type="EMBL" id="MCI57025.1"/>
    </source>
</evidence>